<feature type="transmembrane region" description="Helical" evidence="5">
    <location>
        <begin position="180"/>
        <end position="196"/>
    </location>
</feature>
<name>A0ABT6ZHD8_9MICO</name>
<evidence type="ECO:0000313" key="7">
    <source>
        <dbReference type="EMBL" id="MDJ1115572.1"/>
    </source>
</evidence>
<dbReference type="EMBL" id="JASJND010000010">
    <property type="protein sequence ID" value="MDJ1115572.1"/>
    <property type="molecule type" value="Genomic_DNA"/>
</dbReference>
<protein>
    <submittedName>
        <fullName evidence="7">MFS transporter</fullName>
    </submittedName>
</protein>
<reference evidence="7 8" key="1">
    <citation type="submission" date="2023-05" db="EMBL/GenBank/DDBJ databases">
        <title>Microbacterium dauci sp.nov., Isolated from Carrot Rhizosphere Soil.</title>
        <authorList>
            <person name="Xiao Z."/>
            <person name="Zheng J."/>
        </authorList>
    </citation>
    <scope>NUCLEOTIDE SEQUENCE [LARGE SCALE GENOMIC DNA]</scope>
    <source>
        <strain evidence="7 8">LX3-4</strain>
    </source>
</reference>
<feature type="transmembrane region" description="Helical" evidence="5">
    <location>
        <begin position="311"/>
        <end position="333"/>
    </location>
</feature>
<gene>
    <name evidence="7" type="ORF">QNI14_14070</name>
</gene>
<evidence type="ECO:0000256" key="1">
    <source>
        <dbReference type="ARBA" id="ARBA00004651"/>
    </source>
</evidence>
<feature type="transmembrane region" description="Helical" evidence="5">
    <location>
        <begin position="217"/>
        <end position="239"/>
    </location>
</feature>
<feature type="domain" description="Major facilitator superfamily (MFS) profile" evidence="6">
    <location>
        <begin position="222"/>
        <end position="409"/>
    </location>
</feature>
<feature type="transmembrane region" description="Helical" evidence="5">
    <location>
        <begin position="286"/>
        <end position="305"/>
    </location>
</feature>
<feature type="transmembrane region" description="Helical" evidence="5">
    <location>
        <begin position="345"/>
        <end position="368"/>
    </location>
</feature>
<dbReference type="PROSITE" id="PS50850">
    <property type="entry name" value="MFS"/>
    <property type="match status" value="2"/>
</dbReference>
<feature type="transmembrane region" description="Helical" evidence="5">
    <location>
        <begin position="259"/>
        <end position="279"/>
    </location>
</feature>
<dbReference type="Proteomes" id="UP001321481">
    <property type="component" value="Unassembled WGS sequence"/>
</dbReference>
<feature type="domain" description="Major facilitator superfamily (MFS) profile" evidence="6">
    <location>
        <begin position="1"/>
        <end position="201"/>
    </location>
</feature>
<proteinExistence type="predicted"/>
<dbReference type="Pfam" id="PF07690">
    <property type="entry name" value="MFS_1"/>
    <property type="match status" value="1"/>
</dbReference>
<keyword evidence="2 5" id="KW-0812">Transmembrane</keyword>
<dbReference type="Gene3D" id="1.20.1250.20">
    <property type="entry name" value="MFS general substrate transporter like domains"/>
    <property type="match status" value="1"/>
</dbReference>
<dbReference type="InterPro" id="IPR036259">
    <property type="entry name" value="MFS_trans_sf"/>
</dbReference>
<sequence length="409" mass="41105">MSRRSMSELVRAVGTWYFAIALIARLPYAMIVVGVLTMVVDARGSLAVGGLTSAMVGLGTIITGPLIGAAADRWGQRPVLLLAAVVQTVVLLALVAVAYSGGALGLLLMVAALAGATAPQVSPMSRARLVGAIDRVDTPDRGRLREATMGYESAVDEVVFVFGPVLVGVVALAADPAAPVLAAAALTLLFVSAFALHPTARTTAHAEALAARAPAAAVLRSGTLVAAAGTFATGLFFGAMLTSLTAFAGERGFPEQTGILYGIMGVGSAVLALAVGLLPRRFTLPWRWIGFTAVVVIGAVLATAASGAVSMGWALALAGCGIGPTLATVYAIAAARAPRGREATVMSILGSSVIVGQALASMLVGLLAEGVGAGAALWTPLVAAVLLLGAGGANLRVRRDVPERVTVAP</sequence>
<keyword evidence="8" id="KW-1185">Reference proteome</keyword>
<organism evidence="7 8">
    <name type="scientific">Microbacterium dauci</name>
    <dbReference type="NCBI Taxonomy" id="3048008"/>
    <lineage>
        <taxon>Bacteria</taxon>
        <taxon>Bacillati</taxon>
        <taxon>Actinomycetota</taxon>
        <taxon>Actinomycetes</taxon>
        <taxon>Micrococcales</taxon>
        <taxon>Microbacteriaceae</taxon>
        <taxon>Microbacterium</taxon>
    </lineage>
</organism>
<feature type="transmembrane region" description="Helical" evidence="5">
    <location>
        <begin position="79"/>
        <end position="97"/>
    </location>
</feature>
<feature type="transmembrane region" description="Helical" evidence="5">
    <location>
        <begin position="46"/>
        <end position="67"/>
    </location>
</feature>
<keyword evidence="3 5" id="KW-1133">Transmembrane helix</keyword>
<evidence type="ECO:0000313" key="8">
    <source>
        <dbReference type="Proteomes" id="UP001321481"/>
    </source>
</evidence>
<comment type="caution">
    <text evidence="7">The sequence shown here is derived from an EMBL/GenBank/DDBJ whole genome shotgun (WGS) entry which is preliminary data.</text>
</comment>
<evidence type="ECO:0000256" key="5">
    <source>
        <dbReference type="SAM" id="Phobius"/>
    </source>
</evidence>
<evidence type="ECO:0000256" key="2">
    <source>
        <dbReference type="ARBA" id="ARBA00022692"/>
    </source>
</evidence>
<feature type="transmembrane region" description="Helical" evidence="5">
    <location>
        <begin position="12"/>
        <end position="40"/>
    </location>
</feature>
<dbReference type="InterPro" id="IPR011701">
    <property type="entry name" value="MFS"/>
</dbReference>
<dbReference type="PANTHER" id="PTHR23542:SF1">
    <property type="entry name" value="MAJOR FACILITATOR SUPERFAMILY (MFS) PROFILE DOMAIN-CONTAINING PROTEIN"/>
    <property type="match status" value="1"/>
</dbReference>
<accession>A0ABT6ZHD8</accession>
<evidence type="ECO:0000256" key="3">
    <source>
        <dbReference type="ARBA" id="ARBA00022989"/>
    </source>
</evidence>
<dbReference type="SUPFAM" id="SSF103473">
    <property type="entry name" value="MFS general substrate transporter"/>
    <property type="match status" value="1"/>
</dbReference>
<dbReference type="InterPro" id="IPR020846">
    <property type="entry name" value="MFS_dom"/>
</dbReference>
<keyword evidence="4 5" id="KW-0472">Membrane</keyword>
<feature type="transmembrane region" description="Helical" evidence="5">
    <location>
        <begin position="374"/>
        <end position="395"/>
    </location>
</feature>
<evidence type="ECO:0000259" key="6">
    <source>
        <dbReference type="PROSITE" id="PS50850"/>
    </source>
</evidence>
<dbReference type="RefSeq" id="WP_283717258.1">
    <property type="nucleotide sequence ID" value="NZ_JASJND010000010.1"/>
</dbReference>
<evidence type="ECO:0000256" key="4">
    <source>
        <dbReference type="ARBA" id="ARBA00023136"/>
    </source>
</evidence>
<dbReference type="PANTHER" id="PTHR23542">
    <property type="match status" value="1"/>
</dbReference>
<comment type="subcellular location">
    <subcellularLocation>
        <location evidence="1">Cell membrane</location>
        <topology evidence="1">Multi-pass membrane protein</topology>
    </subcellularLocation>
</comment>